<keyword evidence="4" id="KW-1185">Reference proteome</keyword>
<dbReference type="AlphaFoldDB" id="A0A1Y2HCF7"/>
<feature type="compositionally biased region" description="Low complexity" evidence="1">
    <location>
        <begin position="207"/>
        <end position="219"/>
    </location>
</feature>
<dbReference type="Proteomes" id="UP000193411">
    <property type="component" value="Unassembled WGS sequence"/>
</dbReference>
<feature type="compositionally biased region" description="Low complexity" evidence="1">
    <location>
        <begin position="66"/>
        <end position="84"/>
    </location>
</feature>
<evidence type="ECO:0000313" key="4">
    <source>
        <dbReference type="Proteomes" id="UP000193411"/>
    </source>
</evidence>
<keyword evidence="2" id="KW-0812">Transmembrane</keyword>
<keyword evidence="2" id="KW-0472">Membrane</keyword>
<feature type="compositionally biased region" description="Pro residues" evidence="1">
    <location>
        <begin position="434"/>
        <end position="443"/>
    </location>
</feature>
<organism evidence="3 4">
    <name type="scientific">Catenaria anguillulae PL171</name>
    <dbReference type="NCBI Taxonomy" id="765915"/>
    <lineage>
        <taxon>Eukaryota</taxon>
        <taxon>Fungi</taxon>
        <taxon>Fungi incertae sedis</taxon>
        <taxon>Blastocladiomycota</taxon>
        <taxon>Blastocladiomycetes</taxon>
        <taxon>Blastocladiales</taxon>
        <taxon>Catenariaceae</taxon>
        <taxon>Catenaria</taxon>
    </lineage>
</organism>
<keyword evidence="2" id="KW-1133">Transmembrane helix</keyword>
<feature type="transmembrane region" description="Helical" evidence="2">
    <location>
        <begin position="25"/>
        <end position="44"/>
    </location>
</feature>
<proteinExistence type="predicted"/>
<dbReference type="Gene3D" id="3.40.50.150">
    <property type="entry name" value="Vaccinia Virus protein VP39"/>
    <property type="match status" value="1"/>
</dbReference>
<feature type="region of interest" description="Disordered" evidence="1">
    <location>
        <begin position="155"/>
        <end position="219"/>
    </location>
</feature>
<evidence type="ECO:0008006" key="5">
    <source>
        <dbReference type="Google" id="ProtNLM"/>
    </source>
</evidence>
<feature type="region of interest" description="Disordered" evidence="1">
    <location>
        <begin position="66"/>
        <end position="94"/>
    </location>
</feature>
<feature type="compositionally biased region" description="Low complexity" evidence="1">
    <location>
        <begin position="444"/>
        <end position="455"/>
    </location>
</feature>
<sequence length="580" mass="62146">MNECGHTTQRTRTLGKHIDRMQSTLSFICGLALGVGVGVGLSAGCRSEPSSSWRWSQWSQWTWNSSAPTSSAQDRSIPSSSSSSWDEQCPIDSQPQPRILNAAIDPARLGLLAGLLTSDALTYASGSCSHHLHAAPAGHHQHHGQQHRNFLADMTATTSPNSSPRLAPLASIGPHSGTGSPIPASSSSSSTSSSRRILRGHARSTSRDLSSTPSSSLSSFLLPTTRSFSTQSATTTLPSPPPPVTELAQVLLTHSPDSLYSDAHLALNVRPVSGFMNVGLWTDPFSSTRPDPLRLPCDLTTAGQSLVRLVADFGNLRGKRVMDVGYGLGDSSLMLHVEFACDVLGMTYSAQQAAIAHLRASRLGLASSPPGLGGSGVHLYQGDAADLEHVWRTTMDAVPVDAIISIDSAYHYNPRSAFFNQAFTVLSHTHANTPRPPLSPSPLVPADSDSPTSGPSRHRSRTPSTGSTPSPRPTLVTLDLIIPSTVLGRLVSRLAHIPSVNLGNILDYERQVSRAGFVHVEMLNVSRAVFPGLTRYLTGEAARVGFKWRVAGWVWWVMWRWVGVQCVLVRAEVPPPSFVD</sequence>
<name>A0A1Y2HCF7_9FUNG</name>
<accession>A0A1Y2HCF7</accession>
<feature type="region of interest" description="Disordered" evidence="1">
    <location>
        <begin position="430"/>
        <end position="472"/>
    </location>
</feature>
<feature type="compositionally biased region" description="Polar residues" evidence="1">
    <location>
        <begin position="155"/>
        <end position="164"/>
    </location>
</feature>
<comment type="caution">
    <text evidence="3">The sequence shown here is derived from an EMBL/GenBank/DDBJ whole genome shotgun (WGS) entry which is preliminary data.</text>
</comment>
<evidence type="ECO:0000256" key="2">
    <source>
        <dbReference type="SAM" id="Phobius"/>
    </source>
</evidence>
<reference evidence="3 4" key="1">
    <citation type="submission" date="2016-07" db="EMBL/GenBank/DDBJ databases">
        <title>Pervasive Adenine N6-methylation of Active Genes in Fungi.</title>
        <authorList>
            <consortium name="DOE Joint Genome Institute"/>
            <person name="Mondo S.J."/>
            <person name="Dannebaum R.O."/>
            <person name="Kuo R.C."/>
            <person name="Labutti K."/>
            <person name="Haridas S."/>
            <person name="Kuo A."/>
            <person name="Salamov A."/>
            <person name="Ahrendt S.R."/>
            <person name="Lipzen A."/>
            <person name="Sullivan W."/>
            <person name="Andreopoulos W.B."/>
            <person name="Clum A."/>
            <person name="Lindquist E."/>
            <person name="Daum C."/>
            <person name="Ramamoorthy G.K."/>
            <person name="Gryganskyi A."/>
            <person name="Culley D."/>
            <person name="Magnuson J.K."/>
            <person name="James T.Y."/>
            <person name="O'Malley M.A."/>
            <person name="Stajich J.E."/>
            <person name="Spatafora J.W."/>
            <person name="Visel A."/>
            <person name="Grigoriev I.V."/>
        </authorList>
    </citation>
    <scope>NUCLEOTIDE SEQUENCE [LARGE SCALE GENOMIC DNA]</scope>
    <source>
        <strain evidence="3 4">PL171</strain>
    </source>
</reference>
<dbReference type="OrthoDB" id="61390at2759"/>
<gene>
    <name evidence="3" type="ORF">BCR44DRAFT_83339</name>
</gene>
<dbReference type="EMBL" id="MCFL01000049">
    <property type="protein sequence ID" value="ORZ32268.1"/>
    <property type="molecule type" value="Genomic_DNA"/>
</dbReference>
<feature type="compositionally biased region" description="Low complexity" evidence="1">
    <location>
        <begin position="177"/>
        <end position="195"/>
    </location>
</feature>
<dbReference type="STRING" id="765915.A0A1Y2HCF7"/>
<dbReference type="SUPFAM" id="SSF53335">
    <property type="entry name" value="S-adenosyl-L-methionine-dependent methyltransferases"/>
    <property type="match status" value="1"/>
</dbReference>
<evidence type="ECO:0000313" key="3">
    <source>
        <dbReference type="EMBL" id="ORZ32268.1"/>
    </source>
</evidence>
<protein>
    <recommendedName>
        <fullName evidence="5">S-adenosyl-L-methionine-dependent methyltransferase</fullName>
    </recommendedName>
</protein>
<dbReference type="InterPro" id="IPR029063">
    <property type="entry name" value="SAM-dependent_MTases_sf"/>
</dbReference>
<evidence type="ECO:0000256" key="1">
    <source>
        <dbReference type="SAM" id="MobiDB-lite"/>
    </source>
</evidence>